<evidence type="ECO:0000256" key="2">
    <source>
        <dbReference type="ARBA" id="ARBA00022884"/>
    </source>
</evidence>
<dbReference type="InterPro" id="IPR036986">
    <property type="entry name" value="S4_RNA-bd_sf"/>
</dbReference>
<dbReference type="InterPro" id="IPR002942">
    <property type="entry name" value="S4_RNA-bd"/>
</dbReference>
<dbReference type="CDD" id="cd00165">
    <property type="entry name" value="S4"/>
    <property type="match status" value="1"/>
</dbReference>
<dbReference type="InterPro" id="IPR025708">
    <property type="entry name" value="HSP15"/>
</dbReference>
<dbReference type="EMBL" id="JBJYXY010000001">
    <property type="protein sequence ID" value="MFN2975517.1"/>
    <property type="molecule type" value="Genomic_DNA"/>
</dbReference>
<dbReference type="PROSITE" id="PS50889">
    <property type="entry name" value="S4"/>
    <property type="match status" value="1"/>
</dbReference>
<evidence type="ECO:0000256" key="1">
    <source>
        <dbReference type="ARBA" id="ARBA00008396"/>
    </source>
</evidence>
<evidence type="ECO:0000256" key="5">
    <source>
        <dbReference type="SAM" id="MobiDB-lite"/>
    </source>
</evidence>
<keyword evidence="2 4" id="KW-0694">RNA-binding</keyword>
<comment type="caution">
    <text evidence="7">The sequence shown here is derived from an EMBL/GenBank/DDBJ whole genome shotgun (WGS) entry which is preliminary data.</text>
</comment>
<evidence type="ECO:0000259" key="6">
    <source>
        <dbReference type="SMART" id="SM00363"/>
    </source>
</evidence>
<dbReference type="PIRSF" id="PIRSF016821">
    <property type="entry name" value="HSP15"/>
    <property type="match status" value="1"/>
</dbReference>
<protein>
    <submittedName>
        <fullName evidence="7">RNA-binding S4 domain-containing protein</fullName>
    </submittedName>
</protein>
<name>A0ABW9KK97_9BACT</name>
<dbReference type="Proteomes" id="UP001634747">
    <property type="component" value="Unassembled WGS sequence"/>
</dbReference>
<dbReference type="SUPFAM" id="SSF55174">
    <property type="entry name" value="Alpha-L RNA-binding motif"/>
    <property type="match status" value="1"/>
</dbReference>
<sequence>MTGVRLDKWLWAARFFKTRTLSARACELNRVSVQDHAAKASRNISPGDVLRVRTDSAEFTVRVLGLSDQRGPASVAQQLYEETEESKAKRAEAAEQRRMMPVFEVLHEGKPSKKDRRRMDNVRERF</sequence>
<proteinExistence type="inferred from homology"/>
<reference evidence="7 8" key="1">
    <citation type="submission" date="2024-12" db="EMBL/GenBank/DDBJ databases">
        <authorList>
            <person name="Lee Y."/>
        </authorList>
    </citation>
    <scope>NUCLEOTIDE SEQUENCE [LARGE SCALE GENOMIC DNA]</scope>
    <source>
        <strain evidence="7 8">03SUJ4</strain>
    </source>
</reference>
<keyword evidence="3" id="KW-0238">DNA-binding</keyword>
<dbReference type="Pfam" id="PF01479">
    <property type="entry name" value="S4"/>
    <property type="match status" value="1"/>
</dbReference>
<feature type="region of interest" description="Disordered" evidence="5">
    <location>
        <begin position="107"/>
        <end position="126"/>
    </location>
</feature>
<comment type="similarity">
    <text evidence="1">Belongs to the HSP15 family.</text>
</comment>
<keyword evidence="8" id="KW-1185">Reference proteome</keyword>
<organism evidence="7 8">
    <name type="scientific">Terriglobus aquaticus</name>
    <dbReference type="NCBI Taxonomy" id="940139"/>
    <lineage>
        <taxon>Bacteria</taxon>
        <taxon>Pseudomonadati</taxon>
        <taxon>Acidobacteriota</taxon>
        <taxon>Terriglobia</taxon>
        <taxon>Terriglobales</taxon>
        <taxon>Acidobacteriaceae</taxon>
        <taxon>Terriglobus</taxon>
    </lineage>
</organism>
<evidence type="ECO:0000313" key="7">
    <source>
        <dbReference type="EMBL" id="MFN2975517.1"/>
    </source>
</evidence>
<dbReference type="SMART" id="SM00363">
    <property type="entry name" value="S4"/>
    <property type="match status" value="1"/>
</dbReference>
<evidence type="ECO:0000256" key="4">
    <source>
        <dbReference type="PROSITE-ProRule" id="PRU00182"/>
    </source>
</evidence>
<accession>A0ABW9KK97</accession>
<dbReference type="Gene3D" id="3.10.290.10">
    <property type="entry name" value="RNA-binding S4 domain"/>
    <property type="match status" value="1"/>
</dbReference>
<evidence type="ECO:0000313" key="8">
    <source>
        <dbReference type="Proteomes" id="UP001634747"/>
    </source>
</evidence>
<dbReference type="RefSeq" id="WP_263412959.1">
    <property type="nucleotide sequence ID" value="NZ_BAABBH010000001.1"/>
</dbReference>
<gene>
    <name evidence="7" type="ORF">ACK2TP_07060</name>
</gene>
<evidence type="ECO:0000256" key="3">
    <source>
        <dbReference type="ARBA" id="ARBA00023125"/>
    </source>
</evidence>
<feature type="domain" description="RNA-binding S4" evidence="6">
    <location>
        <begin position="4"/>
        <end position="65"/>
    </location>
</feature>